<dbReference type="Proteomes" id="UP000789570">
    <property type="component" value="Unassembled WGS sequence"/>
</dbReference>
<comment type="caution">
    <text evidence="1">The sequence shown here is derived from an EMBL/GenBank/DDBJ whole genome shotgun (WGS) entry which is preliminary data.</text>
</comment>
<accession>A0A9N9JC43</accession>
<dbReference type="AlphaFoldDB" id="A0A9N9JC43"/>
<feature type="non-terminal residue" evidence="1">
    <location>
        <position position="64"/>
    </location>
</feature>
<feature type="non-terminal residue" evidence="1">
    <location>
        <position position="1"/>
    </location>
</feature>
<keyword evidence="2" id="KW-1185">Reference proteome</keyword>
<proteinExistence type="predicted"/>
<protein>
    <submittedName>
        <fullName evidence="1">8057_t:CDS:1</fullName>
    </submittedName>
</protein>
<evidence type="ECO:0000313" key="1">
    <source>
        <dbReference type="EMBL" id="CAG8772291.1"/>
    </source>
</evidence>
<dbReference type="OrthoDB" id="10256906at2759"/>
<dbReference type="EMBL" id="CAJVPQ010028050">
    <property type="protein sequence ID" value="CAG8772291.1"/>
    <property type="molecule type" value="Genomic_DNA"/>
</dbReference>
<gene>
    <name evidence="1" type="ORF">FCALED_LOCUS17608</name>
</gene>
<sequence>KIGIYYEHLPASLPFTTSLGDVNPPAIDEEGNAKKIFTITNKELQEAINSQNDFDLVSNIDLFN</sequence>
<evidence type="ECO:0000313" key="2">
    <source>
        <dbReference type="Proteomes" id="UP000789570"/>
    </source>
</evidence>
<reference evidence="1" key="1">
    <citation type="submission" date="2021-06" db="EMBL/GenBank/DDBJ databases">
        <authorList>
            <person name="Kallberg Y."/>
            <person name="Tangrot J."/>
            <person name="Rosling A."/>
        </authorList>
    </citation>
    <scope>NUCLEOTIDE SEQUENCE</scope>
    <source>
        <strain evidence="1">UK204</strain>
    </source>
</reference>
<organism evidence="1 2">
    <name type="scientific">Funneliformis caledonium</name>
    <dbReference type="NCBI Taxonomy" id="1117310"/>
    <lineage>
        <taxon>Eukaryota</taxon>
        <taxon>Fungi</taxon>
        <taxon>Fungi incertae sedis</taxon>
        <taxon>Mucoromycota</taxon>
        <taxon>Glomeromycotina</taxon>
        <taxon>Glomeromycetes</taxon>
        <taxon>Glomerales</taxon>
        <taxon>Glomeraceae</taxon>
        <taxon>Funneliformis</taxon>
    </lineage>
</organism>
<name>A0A9N9JC43_9GLOM</name>